<organism evidence="4 5">
    <name type="scientific">Capsicum annuum</name>
    <name type="common">Capsicum pepper</name>
    <dbReference type="NCBI Taxonomy" id="4072"/>
    <lineage>
        <taxon>Eukaryota</taxon>
        <taxon>Viridiplantae</taxon>
        <taxon>Streptophyta</taxon>
        <taxon>Embryophyta</taxon>
        <taxon>Tracheophyta</taxon>
        <taxon>Spermatophyta</taxon>
        <taxon>Magnoliopsida</taxon>
        <taxon>eudicotyledons</taxon>
        <taxon>Gunneridae</taxon>
        <taxon>Pentapetalae</taxon>
        <taxon>asterids</taxon>
        <taxon>lamiids</taxon>
        <taxon>Solanales</taxon>
        <taxon>Solanaceae</taxon>
        <taxon>Solanoideae</taxon>
        <taxon>Capsiceae</taxon>
        <taxon>Capsicum</taxon>
    </lineage>
</organism>
<name>A0A2G2YJU4_CAPAN</name>
<protein>
    <submittedName>
        <fullName evidence="4">Remorin</fullName>
    </submittedName>
</protein>
<dbReference type="PANTHER" id="PTHR31775:SF23">
    <property type="entry name" value="REMORIN-LIKE"/>
    <property type="match status" value="1"/>
</dbReference>
<gene>
    <name evidence="4" type="ORF">T459_25126</name>
</gene>
<dbReference type="Pfam" id="PF03763">
    <property type="entry name" value="Remorin_C"/>
    <property type="match status" value="1"/>
</dbReference>
<reference evidence="4 5" key="2">
    <citation type="journal article" date="2017" name="Genome Biol.">
        <title>New reference genome sequences of hot pepper reveal the massive evolution of plant disease-resistance genes by retroduplication.</title>
        <authorList>
            <person name="Kim S."/>
            <person name="Park J."/>
            <person name="Yeom S.I."/>
            <person name="Kim Y.M."/>
            <person name="Seo E."/>
            <person name="Kim K.T."/>
            <person name="Kim M.S."/>
            <person name="Lee J.M."/>
            <person name="Cheong K."/>
            <person name="Shin H.S."/>
            <person name="Kim S.B."/>
            <person name="Han K."/>
            <person name="Lee J."/>
            <person name="Park M."/>
            <person name="Lee H.A."/>
            <person name="Lee H.Y."/>
            <person name="Lee Y."/>
            <person name="Oh S."/>
            <person name="Lee J.H."/>
            <person name="Choi E."/>
            <person name="Choi E."/>
            <person name="Lee S.E."/>
            <person name="Jeon J."/>
            <person name="Kim H."/>
            <person name="Choi G."/>
            <person name="Song H."/>
            <person name="Lee J."/>
            <person name="Lee S.C."/>
            <person name="Kwon J.K."/>
            <person name="Lee H.Y."/>
            <person name="Koo N."/>
            <person name="Hong Y."/>
            <person name="Kim R.W."/>
            <person name="Kang W.H."/>
            <person name="Huh J.H."/>
            <person name="Kang B.C."/>
            <person name="Yang T.J."/>
            <person name="Lee Y.H."/>
            <person name="Bennetzen J.L."/>
            <person name="Choi D."/>
        </authorList>
    </citation>
    <scope>NUCLEOTIDE SEQUENCE [LARGE SCALE GENOMIC DNA]</scope>
    <source>
        <strain evidence="5">cv. CM334</strain>
    </source>
</reference>
<evidence type="ECO:0000256" key="2">
    <source>
        <dbReference type="SAM" id="MobiDB-lite"/>
    </source>
</evidence>
<feature type="compositionally biased region" description="Basic residues" evidence="2">
    <location>
        <begin position="75"/>
        <end position="86"/>
    </location>
</feature>
<evidence type="ECO:0000313" key="5">
    <source>
        <dbReference type="Proteomes" id="UP000222542"/>
    </source>
</evidence>
<evidence type="ECO:0000259" key="3">
    <source>
        <dbReference type="Pfam" id="PF03763"/>
    </source>
</evidence>
<evidence type="ECO:0000256" key="1">
    <source>
        <dbReference type="ARBA" id="ARBA00005711"/>
    </source>
</evidence>
<keyword evidence="5" id="KW-1185">Reference proteome</keyword>
<accession>A0A2G2YJU4</accession>
<feature type="region of interest" description="Disordered" evidence="2">
    <location>
        <begin position="1"/>
        <end position="92"/>
    </location>
</feature>
<dbReference type="PANTHER" id="PTHR31775">
    <property type="entry name" value="OS02G0117200 PROTEIN"/>
    <property type="match status" value="1"/>
</dbReference>
<dbReference type="STRING" id="4072.A0A2G2YJU4"/>
<dbReference type="InterPro" id="IPR005516">
    <property type="entry name" value="Remorin_C"/>
</dbReference>
<dbReference type="Gramene" id="PHT70022">
    <property type="protein sequence ID" value="PHT70022"/>
    <property type="gene ID" value="T459_25126"/>
</dbReference>
<sequence length="167" mass="18205">MGRPGSDLVRTGLTGPKTKNKPARTITKAGVPPPVNQEPPLASVATPNDAVAPPPHETDISSKKVAKGSLDRGPKKSSLKLQHGRRPKEQSLKLKLKKVEYQLEHKIDEYAEKIKNEVALICKEADEKRAVVDARKGEELLKAEETAAKYRATGQTPKKQLLGCCGR</sequence>
<dbReference type="Proteomes" id="UP000222542">
    <property type="component" value="Unassembled WGS sequence"/>
</dbReference>
<dbReference type="EMBL" id="AYRZ02000010">
    <property type="protein sequence ID" value="PHT70022.1"/>
    <property type="molecule type" value="Genomic_DNA"/>
</dbReference>
<comment type="caution">
    <text evidence="4">The sequence shown here is derived from an EMBL/GenBank/DDBJ whole genome shotgun (WGS) entry which is preliminary data.</text>
</comment>
<comment type="similarity">
    <text evidence="1">Belongs to the remorin family.</text>
</comment>
<feature type="domain" description="Remorin C-terminal" evidence="3">
    <location>
        <begin position="87"/>
        <end position="159"/>
    </location>
</feature>
<evidence type="ECO:0000313" key="4">
    <source>
        <dbReference type="EMBL" id="PHT70022.1"/>
    </source>
</evidence>
<dbReference type="AlphaFoldDB" id="A0A2G2YJU4"/>
<reference evidence="4 5" key="1">
    <citation type="journal article" date="2014" name="Nat. Genet.">
        <title>Genome sequence of the hot pepper provides insights into the evolution of pungency in Capsicum species.</title>
        <authorList>
            <person name="Kim S."/>
            <person name="Park M."/>
            <person name="Yeom S.I."/>
            <person name="Kim Y.M."/>
            <person name="Lee J.M."/>
            <person name="Lee H.A."/>
            <person name="Seo E."/>
            <person name="Choi J."/>
            <person name="Cheong K."/>
            <person name="Kim K.T."/>
            <person name="Jung K."/>
            <person name="Lee G.W."/>
            <person name="Oh S.K."/>
            <person name="Bae C."/>
            <person name="Kim S.B."/>
            <person name="Lee H.Y."/>
            <person name="Kim S.Y."/>
            <person name="Kim M.S."/>
            <person name="Kang B.C."/>
            <person name="Jo Y.D."/>
            <person name="Yang H.B."/>
            <person name="Jeong H.J."/>
            <person name="Kang W.H."/>
            <person name="Kwon J.K."/>
            <person name="Shin C."/>
            <person name="Lim J.Y."/>
            <person name="Park J.H."/>
            <person name="Huh J.H."/>
            <person name="Kim J.S."/>
            <person name="Kim B.D."/>
            <person name="Cohen O."/>
            <person name="Paran I."/>
            <person name="Suh M.C."/>
            <person name="Lee S.B."/>
            <person name="Kim Y.K."/>
            <person name="Shin Y."/>
            <person name="Noh S.J."/>
            <person name="Park J."/>
            <person name="Seo Y.S."/>
            <person name="Kwon S.Y."/>
            <person name="Kim H.A."/>
            <person name="Park J.M."/>
            <person name="Kim H.J."/>
            <person name="Choi S.B."/>
            <person name="Bosland P.W."/>
            <person name="Reeves G."/>
            <person name="Jo S.H."/>
            <person name="Lee B.W."/>
            <person name="Cho H.T."/>
            <person name="Choi H.S."/>
            <person name="Lee M.S."/>
            <person name="Yu Y."/>
            <person name="Do Choi Y."/>
            <person name="Park B.S."/>
            <person name="van Deynze A."/>
            <person name="Ashrafi H."/>
            <person name="Hill T."/>
            <person name="Kim W.T."/>
            <person name="Pai H.S."/>
            <person name="Ahn H.K."/>
            <person name="Yeam I."/>
            <person name="Giovannoni J.J."/>
            <person name="Rose J.K."/>
            <person name="Sorensen I."/>
            <person name="Lee S.J."/>
            <person name="Kim R.W."/>
            <person name="Choi I.Y."/>
            <person name="Choi B.S."/>
            <person name="Lim J.S."/>
            <person name="Lee Y.H."/>
            <person name="Choi D."/>
        </authorList>
    </citation>
    <scope>NUCLEOTIDE SEQUENCE [LARGE SCALE GENOMIC DNA]</scope>
    <source>
        <strain evidence="5">cv. CM334</strain>
    </source>
</reference>
<proteinExistence type="inferred from homology"/>